<organism evidence="6 7">
    <name type="scientific">Larinioides sclopetarius</name>
    <dbReference type="NCBI Taxonomy" id="280406"/>
    <lineage>
        <taxon>Eukaryota</taxon>
        <taxon>Metazoa</taxon>
        <taxon>Ecdysozoa</taxon>
        <taxon>Arthropoda</taxon>
        <taxon>Chelicerata</taxon>
        <taxon>Arachnida</taxon>
        <taxon>Araneae</taxon>
        <taxon>Araneomorphae</taxon>
        <taxon>Entelegynae</taxon>
        <taxon>Araneoidea</taxon>
        <taxon>Araneidae</taxon>
        <taxon>Larinioides</taxon>
    </lineage>
</organism>
<evidence type="ECO:0000259" key="5">
    <source>
        <dbReference type="Pfam" id="PF13873"/>
    </source>
</evidence>
<accession>A0AAV2A447</accession>
<evidence type="ECO:0000256" key="4">
    <source>
        <dbReference type="SAM" id="MobiDB-lite"/>
    </source>
</evidence>
<dbReference type="EMBL" id="CAXIEN010000117">
    <property type="protein sequence ID" value="CAL1278817.1"/>
    <property type="molecule type" value="Genomic_DNA"/>
</dbReference>
<gene>
    <name evidence="6" type="ORF">LARSCL_LOCUS10014</name>
</gene>
<dbReference type="PANTHER" id="PTHR21411:SF0">
    <property type="entry name" value="REGULATORY PROTEIN ZESTE"/>
    <property type="match status" value="1"/>
</dbReference>
<keyword evidence="7" id="KW-1185">Reference proteome</keyword>
<reference evidence="6 7" key="1">
    <citation type="submission" date="2024-04" db="EMBL/GenBank/DDBJ databases">
        <authorList>
            <person name="Rising A."/>
            <person name="Reimegard J."/>
            <person name="Sonavane S."/>
            <person name="Akerstrom W."/>
            <person name="Nylinder S."/>
            <person name="Hedman E."/>
            <person name="Kallberg Y."/>
        </authorList>
    </citation>
    <scope>NUCLEOTIDE SEQUENCE [LARGE SCALE GENOMIC DNA]</scope>
</reference>
<feature type="compositionally biased region" description="Acidic residues" evidence="4">
    <location>
        <begin position="156"/>
        <end position="165"/>
    </location>
</feature>
<proteinExistence type="predicted"/>
<comment type="caution">
    <text evidence="6">The sequence shown here is derived from an EMBL/GenBank/DDBJ whole genome shotgun (WGS) entry which is preliminary data.</text>
</comment>
<dbReference type="InterPro" id="IPR028002">
    <property type="entry name" value="Myb_DNA-bind_5"/>
</dbReference>
<evidence type="ECO:0000313" key="6">
    <source>
        <dbReference type="EMBL" id="CAL1278817.1"/>
    </source>
</evidence>
<name>A0AAV2A447_9ARAC</name>
<dbReference type="Pfam" id="PF13873">
    <property type="entry name" value="Myb_DNA-bind_5"/>
    <property type="match status" value="1"/>
</dbReference>
<feature type="domain" description="Myb/SANT-like DNA-binding" evidence="5">
    <location>
        <begin position="7"/>
        <end position="80"/>
    </location>
</feature>
<protein>
    <recommendedName>
        <fullName evidence="2">Regulatory protein zeste</fullName>
    </recommendedName>
</protein>
<dbReference type="Proteomes" id="UP001497382">
    <property type="component" value="Unassembled WGS sequence"/>
</dbReference>
<evidence type="ECO:0000313" key="7">
    <source>
        <dbReference type="Proteomes" id="UP001497382"/>
    </source>
</evidence>
<dbReference type="AlphaFoldDB" id="A0AAV2A447"/>
<sequence>MDISKSHYYSQFEKELILALAKPYMHIIENKEMNRITTAEKPKAYDEIAKQFNATDGVNPGTVKQIRQCYYNFKKKLRQSRLFFRQEQWKTDGGQVPKDVQISEFELSYLAEPMLTMPMSTPWDSDTSQMEIQKSQDKTICVDDPHLPATSHVSNEDSEMDTSII</sequence>
<evidence type="ECO:0000256" key="1">
    <source>
        <dbReference type="ARBA" id="ARBA00011764"/>
    </source>
</evidence>
<comment type="subunit">
    <text evidence="1">Self-associates forming complexes of several hundred monomers.</text>
</comment>
<evidence type="ECO:0000256" key="2">
    <source>
        <dbReference type="ARBA" id="ARBA00016807"/>
    </source>
</evidence>
<dbReference type="PANTHER" id="PTHR21411">
    <property type="entry name" value="APONTIC"/>
    <property type="match status" value="1"/>
</dbReference>
<feature type="region of interest" description="Disordered" evidence="4">
    <location>
        <begin position="142"/>
        <end position="165"/>
    </location>
</feature>
<comment type="function">
    <text evidence="3">Involved in transvection phenomena (= synapsis-dependent gene expression), where the synaptic pairing of chromosomes carrying genes with which zeste interacts influences the expression of these genes. Zeste binds to DNA and stimulates transcription from a nearby promoter.</text>
</comment>
<evidence type="ECO:0000256" key="3">
    <source>
        <dbReference type="ARBA" id="ARBA00025466"/>
    </source>
</evidence>